<keyword evidence="1" id="KW-0732">Signal</keyword>
<dbReference type="AlphaFoldDB" id="A0A327VZE3"/>
<protein>
    <recommendedName>
        <fullName evidence="4">Lipoprotein</fullName>
    </recommendedName>
</protein>
<name>A0A327VZE3_9BACT</name>
<keyword evidence="3" id="KW-1185">Reference proteome</keyword>
<proteinExistence type="predicted"/>
<dbReference type="OrthoDB" id="678691at2"/>
<feature type="signal peptide" evidence="1">
    <location>
        <begin position="1"/>
        <end position="17"/>
    </location>
</feature>
<feature type="chain" id="PRO_5016308057" description="Lipoprotein" evidence="1">
    <location>
        <begin position="18"/>
        <end position="153"/>
    </location>
</feature>
<comment type="caution">
    <text evidence="2">The sequence shown here is derived from an EMBL/GenBank/DDBJ whole genome shotgun (WGS) entry which is preliminary data.</text>
</comment>
<evidence type="ECO:0000313" key="3">
    <source>
        <dbReference type="Proteomes" id="UP000249819"/>
    </source>
</evidence>
<evidence type="ECO:0000256" key="1">
    <source>
        <dbReference type="SAM" id="SignalP"/>
    </source>
</evidence>
<dbReference type="RefSeq" id="WP_111593322.1">
    <property type="nucleotide sequence ID" value="NZ_QLMA01000005.1"/>
</dbReference>
<dbReference type="EMBL" id="QLMA01000005">
    <property type="protein sequence ID" value="RAJ80326.1"/>
    <property type="molecule type" value="Genomic_DNA"/>
</dbReference>
<evidence type="ECO:0008006" key="4">
    <source>
        <dbReference type="Google" id="ProtNLM"/>
    </source>
</evidence>
<gene>
    <name evidence="2" type="ORF">CLV59_105435</name>
</gene>
<dbReference type="Proteomes" id="UP000249819">
    <property type="component" value="Unassembled WGS sequence"/>
</dbReference>
<organism evidence="2 3">
    <name type="scientific">Chitinophaga dinghuensis</name>
    <dbReference type="NCBI Taxonomy" id="1539050"/>
    <lineage>
        <taxon>Bacteria</taxon>
        <taxon>Pseudomonadati</taxon>
        <taxon>Bacteroidota</taxon>
        <taxon>Chitinophagia</taxon>
        <taxon>Chitinophagales</taxon>
        <taxon>Chitinophagaceae</taxon>
        <taxon>Chitinophaga</taxon>
    </lineage>
</organism>
<evidence type="ECO:0000313" key="2">
    <source>
        <dbReference type="EMBL" id="RAJ80326.1"/>
    </source>
</evidence>
<dbReference type="PROSITE" id="PS51257">
    <property type="entry name" value="PROKAR_LIPOPROTEIN"/>
    <property type="match status" value="1"/>
</dbReference>
<accession>A0A327VZE3</accession>
<reference evidence="2 3" key="1">
    <citation type="submission" date="2018-06" db="EMBL/GenBank/DDBJ databases">
        <title>Genomic Encyclopedia of Archaeal and Bacterial Type Strains, Phase II (KMG-II): from individual species to whole genera.</title>
        <authorList>
            <person name="Goeker M."/>
        </authorList>
    </citation>
    <scope>NUCLEOTIDE SEQUENCE [LARGE SCALE GENOMIC DNA]</scope>
    <source>
        <strain evidence="2 3">DSM 29821</strain>
    </source>
</reference>
<sequence>MKFAGYLLVLSATVAVACQNPQKHDEREAVQKSNEAAQAAENAAASQAASDASAVNAADAAVQANIDAAMAKVNVPSFKKENAKSLALEFHKYLADLINTNSGVKAKQYMDKIDALKVDFEKKEAAAKLDPEDQTKLRMYVNDLVNAAVQANP</sequence>